<dbReference type="KEGG" id="cfus:CYFUS_002676"/>
<dbReference type="CDD" id="cd11030">
    <property type="entry name" value="CYP105-like"/>
    <property type="match status" value="1"/>
</dbReference>
<comment type="similarity">
    <text evidence="1">Belongs to the cytochrome P450 family.</text>
</comment>
<name>A0A250IZV4_9BACT</name>
<dbReference type="PANTHER" id="PTHR46696">
    <property type="entry name" value="P450, PUTATIVE (EUROFUNG)-RELATED"/>
    <property type="match status" value="1"/>
</dbReference>
<protein>
    <submittedName>
        <fullName evidence="8">Cytochrome P450 hydroxylase</fullName>
    </submittedName>
</protein>
<keyword evidence="3" id="KW-0479">Metal-binding</keyword>
<evidence type="ECO:0000313" key="9">
    <source>
        <dbReference type="Proteomes" id="UP000217257"/>
    </source>
</evidence>
<dbReference type="GO" id="GO:0005506">
    <property type="term" value="F:iron ion binding"/>
    <property type="evidence" value="ECO:0007669"/>
    <property type="project" value="InterPro"/>
</dbReference>
<keyword evidence="6" id="KW-0503">Monooxygenase</keyword>
<keyword evidence="2" id="KW-0349">Heme</keyword>
<accession>A0A250IZV4</accession>
<evidence type="ECO:0000256" key="4">
    <source>
        <dbReference type="ARBA" id="ARBA00023002"/>
    </source>
</evidence>
<sequence length="399" mass="44722">MTDSYPLPKDWQHPLDPPPEYKRLRKEAPVCPVRTWDGNTPWLITRYEDVLAALGDPRLSLDSSLPGFPHTSPASAARQSRPLPFPFLPEAEYRAQRAMLVPEFAPRRMEALRPRIQQTVDEVLDAMLAGPRPADLISAFALPVSMRVICDLLGVSREDADRLHVISRTIGSRASSREVAEKALDELDTYFRRLVEENLREPTDTLVGRVVAEHVQPGRLSVPDATAMFHALFYAGHGPSGYMVGMGVLALLLHPDQLDRFRALETPDALSAAVQELLRYVTVSHMGRQRAATEDVTIGGQLIRAGEGVLAQPDSANRDETVFPEPDRLDVHREPYRNFAFGHGIHLCTGRTLAIIELEVTFHTLFRRIPNLRLAAPLEQIRFKKDENLIGAHELPVTW</sequence>
<evidence type="ECO:0000256" key="3">
    <source>
        <dbReference type="ARBA" id="ARBA00022723"/>
    </source>
</evidence>
<dbReference type="Proteomes" id="UP000217257">
    <property type="component" value="Chromosome"/>
</dbReference>
<evidence type="ECO:0000256" key="6">
    <source>
        <dbReference type="ARBA" id="ARBA00023033"/>
    </source>
</evidence>
<feature type="region of interest" description="Disordered" evidence="7">
    <location>
        <begin position="1"/>
        <end position="20"/>
    </location>
</feature>
<reference evidence="8 9" key="1">
    <citation type="submission" date="2017-06" db="EMBL/GenBank/DDBJ databases">
        <title>Sequencing and comparative analysis of myxobacterial genomes.</title>
        <authorList>
            <person name="Rupp O."/>
            <person name="Goesmann A."/>
            <person name="Sogaard-Andersen L."/>
        </authorList>
    </citation>
    <scope>NUCLEOTIDE SEQUENCE [LARGE SCALE GENOMIC DNA]</scope>
    <source>
        <strain evidence="8 9">DSM 52655</strain>
    </source>
</reference>
<gene>
    <name evidence="8" type="ORF">CYFUS_002676</name>
</gene>
<dbReference type="PANTHER" id="PTHR46696:SF1">
    <property type="entry name" value="CYTOCHROME P450 YJIB-RELATED"/>
    <property type="match status" value="1"/>
</dbReference>
<dbReference type="GO" id="GO:0004497">
    <property type="term" value="F:monooxygenase activity"/>
    <property type="evidence" value="ECO:0007669"/>
    <property type="project" value="UniProtKB-KW"/>
</dbReference>
<evidence type="ECO:0000256" key="2">
    <source>
        <dbReference type="ARBA" id="ARBA00022617"/>
    </source>
</evidence>
<dbReference type="SUPFAM" id="SSF48264">
    <property type="entry name" value="Cytochrome P450"/>
    <property type="match status" value="1"/>
</dbReference>
<evidence type="ECO:0000256" key="7">
    <source>
        <dbReference type="SAM" id="MobiDB-lite"/>
    </source>
</evidence>
<dbReference type="Gene3D" id="1.10.630.10">
    <property type="entry name" value="Cytochrome P450"/>
    <property type="match status" value="1"/>
</dbReference>
<keyword evidence="5" id="KW-0408">Iron</keyword>
<dbReference type="EMBL" id="CP022098">
    <property type="protein sequence ID" value="ATB37255.1"/>
    <property type="molecule type" value="Genomic_DNA"/>
</dbReference>
<proteinExistence type="inferred from homology"/>
<keyword evidence="4" id="KW-0560">Oxidoreductase</keyword>
<dbReference type="GO" id="GO:0020037">
    <property type="term" value="F:heme binding"/>
    <property type="evidence" value="ECO:0007669"/>
    <property type="project" value="InterPro"/>
</dbReference>
<dbReference type="InterPro" id="IPR036396">
    <property type="entry name" value="Cyt_P450_sf"/>
</dbReference>
<organism evidence="8 9">
    <name type="scientific">Cystobacter fuscus</name>
    <dbReference type="NCBI Taxonomy" id="43"/>
    <lineage>
        <taxon>Bacteria</taxon>
        <taxon>Pseudomonadati</taxon>
        <taxon>Myxococcota</taxon>
        <taxon>Myxococcia</taxon>
        <taxon>Myxococcales</taxon>
        <taxon>Cystobacterineae</taxon>
        <taxon>Archangiaceae</taxon>
        <taxon>Cystobacter</taxon>
    </lineage>
</organism>
<evidence type="ECO:0000256" key="1">
    <source>
        <dbReference type="ARBA" id="ARBA00010617"/>
    </source>
</evidence>
<dbReference type="FunFam" id="1.10.630.10:FF:000018">
    <property type="entry name" value="Cytochrome P450 monooxygenase"/>
    <property type="match status" value="1"/>
</dbReference>
<dbReference type="Pfam" id="PF00067">
    <property type="entry name" value="p450"/>
    <property type="match status" value="1"/>
</dbReference>
<evidence type="ECO:0000313" key="8">
    <source>
        <dbReference type="EMBL" id="ATB37255.1"/>
    </source>
</evidence>
<evidence type="ECO:0000256" key="5">
    <source>
        <dbReference type="ARBA" id="ARBA00023004"/>
    </source>
</evidence>
<dbReference type="AlphaFoldDB" id="A0A250IZV4"/>
<dbReference type="GO" id="GO:0016705">
    <property type="term" value="F:oxidoreductase activity, acting on paired donors, with incorporation or reduction of molecular oxygen"/>
    <property type="evidence" value="ECO:0007669"/>
    <property type="project" value="InterPro"/>
</dbReference>
<dbReference type="InterPro" id="IPR001128">
    <property type="entry name" value="Cyt_P450"/>
</dbReference>
<dbReference type="RefSeq" id="WP_095985599.1">
    <property type="nucleotide sequence ID" value="NZ_CP022098.1"/>
</dbReference>